<name>A0A8A3PAE4_9HELO</name>
<keyword evidence="2" id="KW-0472">Membrane</keyword>
<feature type="compositionally biased region" description="Basic and acidic residues" evidence="1">
    <location>
        <begin position="127"/>
        <end position="138"/>
    </location>
</feature>
<feature type="compositionally biased region" description="Basic and acidic residues" evidence="1">
    <location>
        <begin position="169"/>
        <end position="181"/>
    </location>
</feature>
<keyword evidence="4" id="KW-1185">Reference proteome</keyword>
<evidence type="ECO:0000313" key="4">
    <source>
        <dbReference type="Proteomes" id="UP000672032"/>
    </source>
</evidence>
<proteinExistence type="predicted"/>
<feature type="compositionally biased region" description="Polar residues" evidence="1">
    <location>
        <begin position="210"/>
        <end position="224"/>
    </location>
</feature>
<feature type="transmembrane region" description="Helical" evidence="2">
    <location>
        <begin position="72"/>
        <end position="95"/>
    </location>
</feature>
<feature type="compositionally biased region" description="Basic and acidic residues" evidence="1">
    <location>
        <begin position="101"/>
        <end position="114"/>
    </location>
</feature>
<evidence type="ECO:0000256" key="2">
    <source>
        <dbReference type="SAM" id="Phobius"/>
    </source>
</evidence>
<feature type="region of interest" description="Disordered" evidence="1">
    <location>
        <begin position="99"/>
        <end position="238"/>
    </location>
</feature>
<feature type="region of interest" description="Disordered" evidence="1">
    <location>
        <begin position="289"/>
        <end position="320"/>
    </location>
</feature>
<feature type="compositionally biased region" description="Polar residues" evidence="1">
    <location>
        <begin position="147"/>
        <end position="163"/>
    </location>
</feature>
<evidence type="ECO:0000313" key="3">
    <source>
        <dbReference type="EMBL" id="QSZ31157.1"/>
    </source>
</evidence>
<feature type="region of interest" description="Disordered" evidence="1">
    <location>
        <begin position="23"/>
        <end position="54"/>
    </location>
</feature>
<feature type="compositionally biased region" description="Low complexity" evidence="1">
    <location>
        <begin position="32"/>
        <end position="52"/>
    </location>
</feature>
<dbReference type="OrthoDB" id="3543295at2759"/>
<feature type="compositionally biased region" description="Acidic residues" evidence="1">
    <location>
        <begin position="310"/>
        <end position="319"/>
    </location>
</feature>
<gene>
    <name evidence="3" type="ORF">DSL72_000720</name>
</gene>
<evidence type="ECO:0000256" key="1">
    <source>
        <dbReference type="SAM" id="MobiDB-lite"/>
    </source>
</evidence>
<dbReference type="AlphaFoldDB" id="A0A8A3PAE4"/>
<protein>
    <submittedName>
        <fullName evidence="3">Uncharacterized protein</fullName>
    </submittedName>
</protein>
<sequence>MGPRGIGSSGSDASSRSRIIQRQLNSPIIPYRPTNTSLPTPTRSSTSQTNSPYPTFTSFSTAELSSSDRTTIIAGVLGGSGGILIISIIVIYLLAKRKARKPTDPKRGTREGSHSGKHNSVSGVPFLRKDSLHDEGEISRPPMVADTSYQGVNMRGGQTSYPDLSSEMETDRFLPSHEETQQRMSTGRADEGQLPSDTPISPVRRGDPFSDQNRLSQVSRNTVSPDRPGIIRHDTMGFPLDDDDTTYIGPDGQQHRISRVMQSTPILSPSPIHPSISQQAFERAILESPNQGQDRMEPQRLDSLTSNYDDPYEPEDENDTVPPFYESFSVERCLSPVSAQPGSWIAAHNPHLAVAGPSGVRRNVSVRTVSSFAPSVITDAELERLGVGRKVV</sequence>
<dbReference type="Proteomes" id="UP000672032">
    <property type="component" value="Chromosome 2"/>
</dbReference>
<accession>A0A8A3PAE4</accession>
<organism evidence="3 4">
    <name type="scientific">Monilinia vaccinii-corymbosi</name>
    <dbReference type="NCBI Taxonomy" id="61207"/>
    <lineage>
        <taxon>Eukaryota</taxon>
        <taxon>Fungi</taxon>
        <taxon>Dikarya</taxon>
        <taxon>Ascomycota</taxon>
        <taxon>Pezizomycotina</taxon>
        <taxon>Leotiomycetes</taxon>
        <taxon>Helotiales</taxon>
        <taxon>Sclerotiniaceae</taxon>
        <taxon>Monilinia</taxon>
    </lineage>
</organism>
<keyword evidence="2" id="KW-0812">Transmembrane</keyword>
<keyword evidence="2" id="KW-1133">Transmembrane helix</keyword>
<reference evidence="3" key="1">
    <citation type="submission" date="2020-10" db="EMBL/GenBank/DDBJ databases">
        <title>Genome Sequence of Monilinia vaccinii-corymbosi Sheds Light on Mummy Berry Disease Infection of Blueberry and Mating Type.</title>
        <authorList>
            <person name="Yow A.G."/>
            <person name="Zhang Y."/>
            <person name="Bansal K."/>
            <person name="Eacker S.M."/>
            <person name="Sullivan S."/>
            <person name="Liachko I."/>
            <person name="Cubeta M.A."/>
            <person name="Rollins J.A."/>
            <person name="Ashrafi H."/>
        </authorList>
    </citation>
    <scope>NUCLEOTIDE SEQUENCE</scope>
    <source>
        <strain evidence="3">RL-1</strain>
    </source>
</reference>
<dbReference type="EMBL" id="CP063406">
    <property type="protein sequence ID" value="QSZ31157.1"/>
    <property type="molecule type" value="Genomic_DNA"/>
</dbReference>